<feature type="domain" description="SLH" evidence="2">
    <location>
        <begin position="80"/>
        <end position="140"/>
    </location>
</feature>
<dbReference type="EMBL" id="JBHTJZ010000005">
    <property type="protein sequence ID" value="MFD0958528.1"/>
    <property type="molecule type" value="Genomic_DNA"/>
</dbReference>
<feature type="signal peptide" evidence="1">
    <location>
        <begin position="1"/>
        <end position="30"/>
    </location>
</feature>
<evidence type="ECO:0000256" key="1">
    <source>
        <dbReference type="SAM" id="SignalP"/>
    </source>
</evidence>
<comment type="caution">
    <text evidence="3">The sequence shown here is derived from an EMBL/GenBank/DDBJ whole genome shotgun (WGS) entry which is preliminary data.</text>
</comment>
<keyword evidence="1" id="KW-0732">Signal</keyword>
<organism evidence="3 4">
    <name type="scientific">Paenibacillus chungangensis</name>
    <dbReference type="NCBI Taxonomy" id="696535"/>
    <lineage>
        <taxon>Bacteria</taxon>
        <taxon>Bacillati</taxon>
        <taxon>Bacillota</taxon>
        <taxon>Bacilli</taxon>
        <taxon>Bacillales</taxon>
        <taxon>Paenibacillaceae</taxon>
        <taxon>Paenibacillus</taxon>
    </lineage>
</organism>
<dbReference type="RefSeq" id="WP_377562316.1">
    <property type="nucleotide sequence ID" value="NZ_JBHTJZ010000005.1"/>
</dbReference>
<evidence type="ECO:0000313" key="4">
    <source>
        <dbReference type="Proteomes" id="UP001596989"/>
    </source>
</evidence>
<name>A0ABW3HLY0_9BACL</name>
<keyword evidence="4" id="KW-1185">Reference proteome</keyword>
<reference evidence="4" key="1">
    <citation type="journal article" date="2019" name="Int. J. Syst. Evol. Microbiol.">
        <title>The Global Catalogue of Microorganisms (GCM) 10K type strain sequencing project: providing services to taxonomists for standard genome sequencing and annotation.</title>
        <authorList>
            <consortium name="The Broad Institute Genomics Platform"/>
            <consortium name="The Broad Institute Genome Sequencing Center for Infectious Disease"/>
            <person name="Wu L."/>
            <person name="Ma J."/>
        </authorList>
    </citation>
    <scope>NUCLEOTIDE SEQUENCE [LARGE SCALE GENOMIC DNA]</scope>
    <source>
        <strain evidence="4">CCUG 59129</strain>
    </source>
</reference>
<dbReference type="PROSITE" id="PS51272">
    <property type="entry name" value="SLH"/>
    <property type="match status" value="1"/>
</dbReference>
<gene>
    <name evidence="3" type="ORF">ACFQ2I_03920</name>
</gene>
<protein>
    <recommendedName>
        <fullName evidence="2">SLH domain-containing protein</fullName>
    </recommendedName>
</protein>
<proteinExistence type="predicted"/>
<dbReference type="InterPro" id="IPR001119">
    <property type="entry name" value="SLH_dom"/>
</dbReference>
<feature type="chain" id="PRO_5046481468" description="SLH domain-containing protein" evidence="1">
    <location>
        <begin position="31"/>
        <end position="449"/>
    </location>
</feature>
<evidence type="ECO:0000313" key="3">
    <source>
        <dbReference type="EMBL" id="MFD0958528.1"/>
    </source>
</evidence>
<evidence type="ECO:0000259" key="2">
    <source>
        <dbReference type="PROSITE" id="PS51272"/>
    </source>
</evidence>
<dbReference type="Proteomes" id="UP001596989">
    <property type="component" value="Unassembled WGS sequence"/>
</dbReference>
<accession>A0ABW3HLY0</accession>
<sequence length="449" mass="49239">MSMIKSMNSKWVVALLAAFTLLFAQSTLYAAPASQQAEPAVTEYELFLKEKYEVSLPGQATKGDFIEAVAELLGAEATGDEAAFTDLAADEPLYAAAAALYEQGILKGPSIKGDQPLTNAVAVSIAVRAADLEELAYTYPEVKVEAALKSLPLASGFTKGHVAQELAAAIDTGLLPAAYHASFQPGAAASEELAHTLLGKVLETKGQYKQYLGYLSDADILSKLNHAYASSDIIDEPKLQKLVNTALEQELITGYNLKDSRFEANFIDSLSLTYGHSDLTHAIQLIGLLRSEGLDAKLQFEPKTSAFVFHPDWGDPGENAVLIDNGNYIVYSKEYDLEFEFRNAQDKEKFETVIMAYAKKDEADEQGLIAGSWWQPLYFSDTELDSYKLITNNLITSPDSHYEVHPFSLNENSEKVVEGFKAIDPEVNVTPYQFWVDVPFFNYLNGGST</sequence>